<dbReference type="Proteomes" id="UP001166304">
    <property type="component" value="Unassembled WGS sequence"/>
</dbReference>
<evidence type="ECO:0000313" key="1">
    <source>
        <dbReference type="EMBL" id="MBV0900174.1"/>
    </source>
</evidence>
<dbReference type="EMBL" id="JAHQXE010000001">
    <property type="protein sequence ID" value="MBV0900174.1"/>
    <property type="molecule type" value="Genomic_DNA"/>
</dbReference>
<gene>
    <name evidence="1" type="ORF">KTS37_00090</name>
</gene>
<sequence>MTLVIEDAGDGDFTLLVTDDGAVEARKRIPYDGVLRFTTETRALPTGRQTSSQYGLGVDDVIERYQARTDTETPRVELAESVAQALRAVHQEGQDA</sequence>
<protein>
    <submittedName>
        <fullName evidence="1">Uncharacterized protein</fullName>
    </submittedName>
</protein>
<accession>A0AA41KIT6</accession>
<organism evidence="1 2">
    <name type="scientific">Haloarcula salina</name>
    <dbReference type="NCBI Taxonomy" id="1429914"/>
    <lineage>
        <taxon>Archaea</taxon>
        <taxon>Methanobacteriati</taxon>
        <taxon>Methanobacteriota</taxon>
        <taxon>Stenosarchaea group</taxon>
        <taxon>Halobacteria</taxon>
        <taxon>Halobacteriales</taxon>
        <taxon>Haloarculaceae</taxon>
        <taxon>Haloarcula</taxon>
    </lineage>
</organism>
<reference evidence="1" key="1">
    <citation type="submission" date="2021-06" db="EMBL/GenBank/DDBJ databases">
        <title>New haloarchaea isolates fom saline soil.</title>
        <authorList>
            <person name="Duran-Viseras A."/>
            <person name="Sanchez-Porro C.S."/>
            <person name="Ventosa A."/>
        </authorList>
    </citation>
    <scope>NUCLEOTIDE SEQUENCE</scope>
    <source>
        <strain evidence="1">JCM 18369</strain>
    </source>
</reference>
<dbReference type="AlphaFoldDB" id="A0AA41KIT6"/>
<evidence type="ECO:0000313" key="2">
    <source>
        <dbReference type="Proteomes" id="UP001166304"/>
    </source>
</evidence>
<keyword evidence="2" id="KW-1185">Reference proteome</keyword>
<dbReference type="RefSeq" id="WP_162412509.1">
    <property type="nucleotide sequence ID" value="NZ_JAHQXE010000001.1"/>
</dbReference>
<comment type="caution">
    <text evidence="1">The sequence shown here is derived from an EMBL/GenBank/DDBJ whole genome shotgun (WGS) entry which is preliminary data.</text>
</comment>
<proteinExistence type="predicted"/>
<name>A0AA41KIT6_9EURY</name>